<dbReference type="AlphaFoldDB" id="A0A100XYA6"/>
<name>A0A100XYA6_9EURY</name>
<reference evidence="1 2" key="1">
    <citation type="submission" date="2015-10" db="EMBL/GenBank/DDBJ databases">
        <title>Draft genome sequence of Thermococcus celericrescens strain DSM 17994.</title>
        <authorList>
            <person name="Hong S.-J."/>
            <person name="Park C.-E."/>
            <person name="Shin J.-H."/>
        </authorList>
    </citation>
    <scope>NUCLEOTIDE SEQUENCE [LARGE SCALE GENOMIC DNA]</scope>
    <source>
        <strain evidence="1 2">DSM 17994</strain>
    </source>
</reference>
<dbReference type="OrthoDB" id="84899at2157"/>
<gene>
    <name evidence="1" type="ORF">APY94_04855</name>
</gene>
<dbReference type="RefSeq" id="WP_058938562.1">
    <property type="nucleotide sequence ID" value="NZ_LLYW01000017.1"/>
</dbReference>
<comment type="caution">
    <text evidence="1">The sequence shown here is derived from an EMBL/GenBank/DDBJ whole genome shotgun (WGS) entry which is preliminary data.</text>
</comment>
<dbReference type="Proteomes" id="UP000053462">
    <property type="component" value="Unassembled WGS sequence"/>
</dbReference>
<organism evidence="1 2">
    <name type="scientific">Thermococcus celericrescens</name>
    <dbReference type="NCBI Taxonomy" id="227598"/>
    <lineage>
        <taxon>Archaea</taxon>
        <taxon>Methanobacteriati</taxon>
        <taxon>Methanobacteriota</taxon>
        <taxon>Thermococci</taxon>
        <taxon>Thermococcales</taxon>
        <taxon>Thermococcaceae</taxon>
        <taxon>Thermococcus</taxon>
    </lineage>
</organism>
<dbReference type="GeneID" id="41610528"/>
<keyword evidence="2" id="KW-1185">Reference proteome</keyword>
<evidence type="ECO:0000313" key="2">
    <source>
        <dbReference type="Proteomes" id="UP000053462"/>
    </source>
</evidence>
<proteinExistence type="predicted"/>
<accession>A0A100XYA6</accession>
<evidence type="ECO:0000313" key="1">
    <source>
        <dbReference type="EMBL" id="KUH33698.1"/>
    </source>
</evidence>
<sequence length="140" mass="16036">MPVLGFNITKVEMKKVSFSVPAGQIEVRLSPKIEEIRLGEIRTPTGKLNGIEILFRYEIEYNPKIADGAIDGVILYLPPRKEKMDEILNLWEDEKKIDPITFAEVVNFITKEVSPMLMLLAKEMRLPYHVPLPRVEVKSS</sequence>
<protein>
    <submittedName>
        <fullName evidence="1">Uncharacterized protein</fullName>
    </submittedName>
</protein>
<dbReference type="EMBL" id="LLYW01000017">
    <property type="protein sequence ID" value="KUH33698.1"/>
    <property type="molecule type" value="Genomic_DNA"/>
</dbReference>